<accession>A0A484ZPI3</accession>
<evidence type="ECO:0000313" key="3">
    <source>
        <dbReference type="Proteomes" id="UP000373449"/>
    </source>
</evidence>
<evidence type="ECO:0000313" key="2">
    <source>
        <dbReference type="EMBL" id="VFS47579.1"/>
    </source>
</evidence>
<name>A0A484ZPI3_9GAMM</name>
<dbReference type="InterPro" id="IPR004740">
    <property type="entry name" value="Nuc_H_symport"/>
</dbReference>
<dbReference type="RefSeq" id="WP_368658249.1">
    <property type="nucleotide sequence ID" value="NZ_CAADJA010000002.1"/>
</dbReference>
<dbReference type="AlphaFoldDB" id="A0A484ZPI3"/>
<dbReference type="GO" id="GO:0005337">
    <property type="term" value="F:nucleoside transmembrane transporter activity"/>
    <property type="evidence" value="ECO:0007669"/>
    <property type="project" value="InterPro"/>
</dbReference>
<protein>
    <submittedName>
        <fullName evidence="2">Nucleoside transporter yegT</fullName>
    </submittedName>
</protein>
<gene>
    <name evidence="2" type="primary">yegT_1</name>
    <name evidence="2" type="ORF">NCTC12282_02517</name>
</gene>
<reference evidence="2 3" key="1">
    <citation type="submission" date="2019-03" db="EMBL/GenBank/DDBJ databases">
        <authorList>
            <consortium name="Pathogen Informatics"/>
        </authorList>
    </citation>
    <scope>NUCLEOTIDE SEQUENCE [LARGE SCALE GENOMIC DNA]</scope>
    <source>
        <strain evidence="2 3">NCTC12282</strain>
    </source>
</reference>
<dbReference type="Proteomes" id="UP000373449">
    <property type="component" value="Unassembled WGS sequence"/>
</dbReference>
<dbReference type="GO" id="GO:0016020">
    <property type="term" value="C:membrane"/>
    <property type="evidence" value="ECO:0007669"/>
    <property type="project" value="InterPro"/>
</dbReference>
<evidence type="ECO:0000256" key="1">
    <source>
        <dbReference type="SAM" id="Phobius"/>
    </source>
</evidence>
<keyword evidence="1" id="KW-0812">Transmembrane</keyword>
<proteinExistence type="predicted"/>
<organism evidence="2 3">
    <name type="scientific">Budvicia aquatica</name>
    <dbReference type="NCBI Taxonomy" id="82979"/>
    <lineage>
        <taxon>Bacteria</taxon>
        <taxon>Pseudomonadati</taxon>
        <taxon>Pseudomonadota</taxon>
        <taxon>Gammaproteobacteria</taxon>
        <taxon>Enterobacterales</taxon>
        <taxon>Budviciaceae</taxon>
        <taxon>Budvicia</taxon>
    </lineage>
</organism>
<keyword evidence="1" id="KW-0472">Membrane</keyword>
<dbReference type="EMBL" id="CAADJA010000002">
    <property type="protein sequence ID" value="VFS47579.1"/>
    <property type="molecule type" value="Genomic_DNA"/>
</dbReference>
<sequence length="58" mass="6360">MPTQEPINGQTFNWAGMWGFGAGMIVVITLIFMLMFKESDGDIKEIDVPQDNGKPATA</sequence>
<dbReference type="Pfam" id="PF03825">
    <property type="entry name" value="Nuc_H_symport"/>
    <property type="match status" value="1"/>
</dbReference>
<feature type="transmembrane region" description="Helical" evidence="1">
    <location>
        <begin position="12"/>
        <end position="36"/>
    </location>
</feature>
<keyword evidence="1" id="KW-1133">Transmembrane helix</keyword>